<evidence type="ECO:0000313" key="2">
    <source>
        <dbReference type="Proteomes" id="UP000799771"/>
    </source>
</evidence>
<dbReference type="RefSeq" id="XP_033526825.1">
    <property type="nucleotide sequence ID" value="XM_033662432.1"/>
</dbReference>
<sequence length="81" mass="9636">MGEVWWHFHHHQAAPGTARKLHHAFRRIQEEWRYPKQSLYRGRWHFLAYFGVTAKCGGEAGRDLVNGIGEIVRRSFEYEVL</sequence>
<keyword evidence="2" id="KW-1185">Reference proteome</keyword>
<proteinExistence type="predicted"/>
<reference evidence="1" key="1">
    <citation type="journal article" date="2020" name="Stud. Mycol.">
        <title>101 Dothideomycetes genomes: a test case for predicting lifestyles and emergence of pathogens.</title>
        <authorList>
            <person name="Haridas S."/>
            <person name="Albert R."/>
            <person name="Binder M."/>
            <person name="Bloem J."/>
            <person name="Labutti K."/>
            <person name="Salamov A."/>
            <person name="Andreopoulos B."/>
            <person name="Baker S."/>
            <person name="Barry K."/>
            <person name="Bills G."/>
            <person name="Bluhm B."/>
            <person name="Cannon C."/>
            <person name="Castanera R."/>
            <person name="Culley D."/>
            <person name="Daum C."/>
            <person name="Ezra D."/>
            <person name="Gonzalez J."/>
            <person name="Henrissat B."/>
            <person name="Kuo A."/>
            <person name="Liang C."/>
            <person name="Lipzen A."/>
            <person name="Lutzoni F."/>
            <person name="Magnuson J."/>
            <person name="Mondo S."/>
            <person name="Nolan M."/>
            <person name="Ohm R."/>
            <person name="Pangilinan J."/>
            <person name="Park H.-J."/>
            <person name="Ramirez L."/>
            <person name="Alfaro M."/>
            <person name="Sun H."/>
            <person name="Tritt A."/>
            <person name="Yoshinaga Y."/>
            <person name="Zwiers L.-H."/>
            <person name="Turgeon B."/>
            <person name="Goodwin S."/>
            <person name="Spatafora J."/>
            <person name="Crous P."/>
            <person name="Grigoriev I."/>
        </authorList>
    </citation>
    <scope>NUCLEOTIDE SEQUENCE</scope>
    <source>
        <strain evidence="1">CBS 119687</strain>
    </source>
</reference>
<accession>A0A6A6AMS1</accession>
<dbReference type="GeneID" id="54402864"/>
<gene>
    <name evidence="1" type="ORF">P153DRAFT_190833</name>
</gene>
<protein>
    <submittedName>
        <fullName evidence="1">Uncharacterized protein</fullName>
    </submittedName>
</protein>
<name>A0A6A6AMS1_9PLEO</name>
<dbReference type="EMBL" id="ML977501">
    <property type="protein sequence ID" value="KAF2132438.1"/>
    <property type="molecule type" value="Genomic_DNA"/>
</dbReference>
<dbReference type="AlphaFoldDB" id="A0A6A6AMS1"/>
<organism evidence="1 2">
    <name type="scientific">Dothidotthia symphoricarpi CBS 119687</name>
    <dbReference type="NCBI Taxonomy" id="1392245"/>
    <lineage>
        <taxon>Eukaryota</taxon>
        <taxon>Fungi</taxon>
        <taxon>Dikarya</taxon>
        <taxon>Ascomycota</taxon>
        <taxon>Pezizomycotina</taxon>
        <taxon>Dothideomycetes</taxon>
        <taxon>Pleosporomycetidae</taxon>
        <taxon>Pleosporales</taxon>
        <taxon>Dothidotthiaceae</taxon>
        <taxon>Dothidotthia</taxon>
    </lineage>
</organism>
<dbReference type="Proteomes" id="UP000799771">
    <property type="component" value="Unassembled WGS sequence"/>
</dbReference>
<evidence type="ECO:0000313" key="1">
    <source>
        <dbReference type="EMBL" id="KAF2132438.1"/>
    </source>
</evidence>